<dbReference type="EMBL" id="AAOA02000004">
    <property type="protein sequence ID" value="EAQ96603.1"/>
    <property type="molecule type" value="Genomic_DNA"/>
</dbReference>
<comment type="caution">
    <text evidence="2">The sequence shown here is derived from an EMBL/GenBank/DDBJ whole genome shotgun (WGS) entry which is preliminary data.</text>
</comment>
<dbReference type="Gene3D" id="1.25.40.10">
    <property type="entry name" value="Tetratricopeptide repeat domain"/>
    <property type="match status" value="1"/>
</dbReference>
<keyword evidence="1" id="KW-0472">Membrane</keyword>
<dbReference type="RefSeq" id="WP_008293670.1">
    <property type="nucleotide sequence ID" value="NZ_CM002299.1"/>
</dbReference>
<dbReference type="OrthoDB" id="1971692at2"/>
<evidence type="ECO:0000313" key="3">
    <source>
        <dbReference type="Proteomes" id="UP000019205"/>
    </source>
</evidence>
<protein>
    <submittedName>
        <fullName evidence="2">Putative integral membrane protein</fullName>
    </submittedName>
</protein>
<proteinExistence type="predicted"/>
<feature type="transmembrane region" description="Helical" evidence="1">
    <location>
        <begin position="12"/>
        <end position="34"/>
    </location>
</feature>
<reference evidence="2 3" key="1">
    <citation type="journal article" date="2007" name="Proc. Natl. Acad. Sci. U.S.A.">
        <title>Characterization of a marine gammaproteobacterium capable of aerobic anoxygenic photosynthesis.</title>
        <authorList>
            <person name="Fuchs B.M."/>
            <person name="Spring S."/>
            <person name="Teeling H."/>
            <person name="Quast C."/>
            <person name="Wulf J."/>
            <person name="Schattenhofer M."/>
            <person name="Yan S."/>
            <person name="Ferriera S."/>
            <person name="Johnson J."/>
            <person name="Glockner F.O."/>
            <person name="Amann R."/>
        </authorList>
    </citation>
    <scope>NUCLEOTIDE SEQUENCE [LARGE SCALE GENOMIC DNA]</scope>
    <source>
        <strain evidence="2">KT71</strain>
    </source>
</reference>
<dbReference type="STRING" id="314285.KT71_06247"/>
<dbReference type="Proteomes" id="UP000019205">
    <property type="component" value="Chromosome"/>
</dbReference>
<reference evidence="2 3" key="2">
    <citation type="journal article" date="2009" name="PLoS ONE">
        <title>The photosynthetic apparatus and its regulation in the aerobic gammaproteobacterium Congregibacter litoralis gen. nov., sp. nov.</title>
        <authorList>
            <person name="Spring S."/>
            <person name="Lunsdorf H."/>
            <person name="Fuchs B.M."/>
            <person name="Tindall B.J."/>
        </authorList>
    </citation>
    <scope>NUCLEOTIDE SEQUENCE [LARGE SCALE GENOMIC DNA]</scope>
    <source>
        <strain evidence="2">KT71</strain>
    </source>
</reference>
<gene>
    <name evidence="2" type="ORF">KT71_06247</name>
</gene>
<feature type="transmembrane region" description="Helical" evidence="1">
    <location>
        <begin position="98"/>
        <end position="116"/>
    </location>
</feature>
<dbReference type="Gene3D" id="3.40.50.10070">
    <property type="entry name" value="TolB, N-terminal domain"/>
    <property type="match status" value="1"/>
</dbReference>
<keyword evidence="1" id="KW-0812">Transmembrane</keyword>
<name>A4ABU0_9GAMM</name>
<dbReference type="InterPro" id="IPR011990">
    <property type="entry name" value="TPR-like_helical_dom_sf"/>
</dbReference>
<keyword evidence="1" id="KW-1133">Transmembrane helix</keyword>
<evidence type="ECO:0000256" key="1">
    <source>
        <dbReference type="SAM" id="Phobius"/>
    </source>
</evidence>
<dbReference type="HOGENOM" id="CLU_392660_0_0_6"/>
<dbReference type="eggNOG" id="COG5616">
    <property type="taxonomic scope" value="Bacteria"/>
</dbReference>
<accession>A4ABU0</accession>
<organism evidence="2 3">
    <name type="scientific">Congregibacter litoralis KT71</name>
    <dbReference type="NCBI Taxonomy" id="314285"/>
    <lineage>
        <taxon>Bacteria</taxon>
        <taxon>Pseudomonadati</taxon>
        <taxon>Pseudomonadota</taxon>
        <taxon>Gammaproteobacteria</taxon>
        <taxon>Cellvibrionales</taxon>
        <taxon>Halieaceae</taxon>
        <taxon>Congregibacter</taxon>
    </lineage>
</organism>
<feature type="transmembrane region" description="Helical" evidence="1">
    <location>
        <begin position="46"/>
        <end position="65"/>
    </location>
</feature>
<evidence type="ECO:0000313" key="2">
    <source>
        <dbReference type="EMBL" id="EAQ96603.1"/>
    </source>
</evidence>
<sequence length="697" mass="77493">MSLFSELRRRRVFRTLGIYILAAWGLMQVADVLLPALSLPEASIRYLLLASVAGFPVALVFAWLYDIGADGIRRTPGREALEGTEDDGEGQLLGKGDYLILAGLLGILATITLGVVRNADDLLELPPISASSETELPMIAVLPFAQLGGGEDGEFFALGVHDDLLISLSKIKNLRVVSRTSVMEYAKTTKQIPEIGKELGASVILEGGVRIAGGQIRMNTQLIDASTDAQLWAETFDRALTAENIFAVQTEVTRAITSALRLTLSPKEESDLKKQPTRNLAAYRAFHNAMQFARSYNPGFANYRENYEKKLEDAIALDSQYTRPIMELVGSLAQRNQREQNETDIARIEELIARIQTLDPGSSEAITAEAYYFYYVLRDFDRADELIARAQSLNPSDTRLLEIQSWIKRRKGDWEGFVETARRATLLEPNDLSHKATLVRRLMVVHDYAEAQAVVLAAGQANLEIAIFRNQLELSRHHDLETYQEGLAQFMTQASPARQRSLFLQHWLIQLSLGDIEGASQSLATAEDLIFGGGSVDKADQLHYAMLALEQHLLTGDMSALEKQVEAMKNTFGVESLVADDHDYALIYGRRLHATEKAFLALAEGNRQQAKQITDQHILASAGNHVELFFTRELICRNLGLLADAEGAVRCLREGFDQPSDVHPFLEPRLPHYARIRDSAAFKQLKTELIAQGWLDG</sequence>
<dbReference type="SUPFAM" id="SSF48452">
    <property type="entry name" value="TPR-like"/>
    <property type="match status" value="1"/>
</dbReference>
<dbReference type="AlphaFoldDB" id="A4ABU0"/>
<keyword evidence="3" id="KW-1185">Reference proteome</keyword>